<dbReference type="EMBL" id="JAACAK010000096">
    <property type="protein sequence ID" value="NIR75785.1"/>
    <property type="molecule type" value="Genomic_DNA"/>
</dbReference>
<proteinExistence type="predicted"/>
<protein>
    <submittedName>
        <fullName evidence="2">GWxTD domain-containing protein</fullName>
    </submittedName>
</protein>
<feature type="chain" id="PRO_5041923705" evidence="1">
    <location>
        <begin position="26"/>
        <end position="742"/>
    </location>
</feature>
<accession>A0AAE4Z8I6</accession>
<dbReference type="Proteomes" id="UP000702544">
    <property type="component" value="Unassembled WGS sequence"/>
</dbReference>
<dbReference type="NCBIfam" id="TIGR04514">
    <property type="entry name" value="GWxTD_dom"/>
    <property type="match status" value="1"/>
</dbReference>
<dbReference type="AlphaFoldDB" id="A0AAE4Z8I6"/>
<feature type="signal peptide" evidence="1">
    <location>
        <begin position="1"/>
        <end position="25"/>
    </location>
</feature>
<gene>
    <name evidence="2" type="ORF">GWO12_11850</name>
</gene>
<name>A0AAE4Z8I6_9BACT</name>
<keyword evidence="1" id="KW-0732">Signal</keyword>
<dbReference type="Gene3D" id="1.25.40.10">
    <property type="entry name" value="Tetratricopeptide repeat domain"/>
    <property type="match status" value="2"/>
</dbReference>
<reference evidence="2 3" key="1">
    <citation type="submission" date="2020-01" db="EMBL/GenBank/DDBJ databases">
        <title>Genomes assembled from Gulf of Kutch pelagic sediment metagenomes.</title>
        <authorList>
            <person name="Chandrashekar M."/>
            <person name="Mahajan M.S."/>
            <person name="Dave K.J."/>
            <person name="Vatsa P."/>
            <person name="Nathani N.M."/>
        </authorList>
    </citation>
    <scope>NUCLEOTIDE SEQUENCE [LARGE SCALE GENOMIC DNA]</scope>
    <source>
        <strain evidence="2">KS3-K002</strain>
    </source>
</reference>
<organism evidence="2 3">
    <name type="scientific">Candidatus Kutchimonas denitrificans</name>
    <dbReference type="NCBI Taxonomy" id="3056748"/>
    <lineage>
        <taxon>Bacteria</taxon>
        <taxon>Pseudomonadati</taxon>
        <taxon>Gemmatimonadota</taxon>
        <taxon>Gemmatimonadia</taxon>
        <taxon>Candidatus Palauibacterales</taxon>
        <taxon>Candidatus Palauibacteraceae</taxon>
        <taxon>Candidatus Kutchimonas</taxon>
    </lineage>
</organism>
<sequence>MLPSRSLLFGSAAVFWLLVPAAAGRAQEPPTPYSEALQLIEAGDTVAAIGKLVETNREFPDFGPAYLRLGSILSARAGELESNFPERRRARRLFERARELMGDDPELLVEYGLLLRRMQLKGDAERVLQRAADAAAEEASTMSPHDRAELHYQLALIYEAWWEDWKNLVMIPSSAEPVACSAIRQTPVLEGSGGNVTHWDASVICPERWAQQLDGLVHLADLKSNERERMVEHFRRAFEIDPTFTDAAFRLMGHLAEADEWEAYMQVAHELVARLPESSRAHLFLGLGLHQVGRENEADTAFDAAIARMSEEDRAVFEDITPLLGESGRDLYWSADSAGRARIQRLFFASSDPLFLTEARERRLEHYSRLAWAELKFGDPARGLRGWNSERGDIWVRYGRPWRMYQCCYGGSITSTGRTVEGRHEYWGYGPRGPVFVFSRQLTYRYARLTEVARYTADQMRIGRPQMYRPKMITEVVDYPHQIARFRGSEPVYTRVEIYSAPPVAELGVVPGARIETGAFLFDAAYKELWARRLSVPVDETPPGLSYTIEVPAGKFYYGLEARRELEDQEARALARARDSLAVPGFSDGGLAVSDILMADAVRALAERPTVRDDLRIWPNRSLRYDSRDPISVYFEVYGARADDDGIARYRVEFAVEDAESRNLVQRVARGITQLFSRGGEQEPEVSWERETPVVDGRSVEYLSVELPDLDPGDYAVRVKITDLVSGQEALAERVFRVIDGG</sequence>
<dbReference type="InterPro" id="IPR011990">
    <property type="entry name" value="TPR-like_helical_dom_sf"/>
</dbReference>
<comment type="caution">
    <text evidence="2">The sequence shown here is derived from an EMBL/GenBank/DDBJ whole genome shotgun (WGS) entry which is preliminary data.</text>
</comment>
<dbReference type="SUPFAM" id="SSF48452">
    <property type="entry name" value="TPR-like"/>
    <property type="match status" value="2"/>
</dbReference>
<evidence type="ECO:0000313" key="2">
    <source>
        <dbReference type="EMBL" id="NIR75785.1"/>
    </source>
</evidence>
<dbReference type="InterPro" id="IPR030959">
    <property type="entry name" value="GWxTD_dom"/>
</dbReference>
<evidence type="ECO:0000256" key="1">
    <source>
        <dbReference type="SAM" id="SignalP"/>
    </source>
</evidence>
<evidence type="ECO:0000313" key="3">
    <source>
        <dbReference type="Proteomes" id="UP000702544"/>
    </source>
</evidence>